<protein>
    <submittedName>
        <fullName evidence="3">Glutathione S-transferase</fullName>
    </submittedName>
</protein>
<evidence type="ECO:0000313" key="3">
    <source>
        <dbReference type="WBParaSite" id="TTAC_0000498301-mRNA-1"/>
    </source>
</evidence>
<dbReference type="EMBL" id="UYWX01005808">
    <property type="protein sequence ID" value="VDM25967.1"/>
    <property type="molecule type" value="Genomic_DNA"/>
</dbReference>
<evidence type="ECO:0000313" key="2">
    <source>
        <dbReference type="Proteomes" id="UP000274429"/>
    </source>
</evidence>
<dbReference type="Proteomes" id="UP000274429">
    <property type="component" value="Unassembled WGS sequence"/>
</dbReference>
<keyword evidence="2" id="KW-1185">Reference proteome</keyword>
<dbReference type="AlphaFoldDB" id="A0A0R3WW43"/>
<sequence length="32" mass="3730">MDIFKLAECTPNPLTCVTYTILKVSVRNWFLL</sequence>
<accession>A0A0R3WW43</accession>
<reference evidence="1 2" key="2">
    <citation type="submission" date="2018-11" db="EMBL/GenBank/DDBJ databases">
        <authorList>
            <consortium name="Pathogen Informatics"/>
        </authorList>
    </citation>
    <scope>NUCLEOTIDE SEQUENCE [LARGE SCALE GENOMIC DNA]</scope>
</reference>
<dbReference type="WBParaSite" id="TTAC_0000498301-mRNA-1">
    <property type="protein sequence ID" value="TTAC_0000498301-mRNA-1"/>
    <property type="gene ID" value="TTAC_0000498301"/>
</dbReference>
<name>A0A0R3WW43_HYDTA</name>
<reference evidence="3" key="1">
    <citation type="submission" date="2017-02" db="UniProtKB">
        <authorList>
            <consortium name="WormBaseParasite"/>
        </authorList>
    </citation>
    <scope>IDENTIFICATION</scope>
</reference>
<gene>
    <name evidence="1" type="ORF">TTAC_LOCUS4969</name>
</gene>
<organism evidence="3">
    <name type="scientific">Hydatigena taeniaeformis</name>
    <name type="common">Feline tapeworm</name>
    <name type="synonym">Taenia taeniaeformis</name>
    <dbReference type="NCBI Taxonomy" id="6205"/>
    <lineage>
        <taxon>Eukaryota</taxon>
        <taxon>Metazoa</taxon>
        <taxon>Spiralia</taxon>
        <taxon>Lophotrochozoa</taxon>
        <taxon>Platyhelminthes</taxon>
        <taxon>Cestoda</taxon>
        <taxon>Eucestoda</taxon>
        <taxon>Cyclophyllidea</taxon>
        <taxon>Taeniidae</taxon>
        <taxon>Hydatigera</taxon>
    </lineage>
</organism>
<evidence type="ECO:0000313" key="1">
    <source>
        <dbReference type="EMBL" id="VDM25967.1"/>
    </source>
</evidence>
<proteinExistence type="predicted"/>